<sequence>MEQMQIFTAVMKMHHKMILDASAGSSIKNKTQAATKELVEQMCQNEYTGTSISLRGASEQCTVTPRRIPGATTQAVCDEMQPYLALPGVGWVIGSIGLPTRMDATDMDPVAKILSVWLVNSLKPCSNSSEIIMDRCHAVYAMLRRWDIRVSRLVAASITGLVTAT</sequence>
<dbReference type="Proteomes" id="UP000265520">
    <property type="component" value="Unassembled WGS sequence"/>
</dbReference>
<reference evidence="1 2" key="1">
    <citation type="journal article" date="2018" name="Front. Plant Sci.">
        <title>Red Clover (Trifolium pratense) and Zigzag Clover (T. medium) - A Picture of Genomic Similarities and Differences.</title>
        <authorList>
            <person name="Dluhosova J."/>
            <person name="Istvanek J."/>
            <person name="Nedelnik J."/>
            <person name="Repkova J."/>
        </authorList>
    </citation>
    <scope>NUCLEOTIDE SEQUENCE [LARGE SCALE GENOMIC DNA]</scope>
    <source>
        <strain evidence="2">cv. 10/8</strain>
        <tissue evidence="1">Leaf</tissue>
    </source>
</reference>
<accession>A0A392N6P0</accession>
<organism evidence="1 2">
    <name type="scientific">Trifolium medium</name>
    <dbReference type="NCBI Taxonomy" id="97028"/>
    <lineage>
        <taxon>Eukaryota</taxon>
        <taxon>Viridiplantae</taxon>
        <taxon>Streptophyta</taxon>
        <taxon>Embryophyta</taxon>
        <taxon>Tracheophyta</taxon>
        <taxon>Spermatophyta</taxon>
        <taxon>Magnoliopsida</taxon>
        <taxon>eudicotyledons</taxon>
        <taxon>Gunneridae</taxon>
        <taxon>Pentapetalae</taxon>
        <taxon>rosids</taxon>
        <taxon>fabids</taxon>
        <taxon>Fabales</taxon>
        <taxon>Fabaceae</taxon>
        <taxon>Papilionoideae</taxon>
        <taxon>50 kb inversion clade</taxon>
        <taxon>NPAAA clade</taxon>
        <taxon>Hologalegina</taxon>
        <taxon>IRL clade</taxon>
        <taxon>Trifolieae</taxon>
        <taxon>Trifolium</taxon>
    </lineage>
</organism>
<feature type="non-terminal residue" evidence="1">
    <location>
        <position position="165"/>
    </location>
</feature>
<comment type="caution">
    <text evidence="1">The sequence shown here is derived from an EMBL/GenBank/DDBJ whole genome shotgun (WGS) entry which is preliminary data.</text>
</comment>
<name>A0A392N6P0_9FABA</name>
<proteinExistence type="predicted"/>
<keyword evidence="2" id="KW-1185">Reference proteome</keyword>
<evidence type="ECO:0000313" key="2">
    <source>
        <dbReference type="Proteomes" id="UP000265520"/>
    </source>
</evidence>
<dbReference type="AlphaFoldDB" id="A0A392N6P0"/>
<protein>
    <submittedName>
        <fullName evidence="1">Uncharacterized protein</fullName>
    </submittedName>
</protein>
<evidence type="ECO:0000313" key="1">
    <source>
        <dbReference type="EMBL" id="MCH95466.1"/>
    </source>
</evidence>
<dbReference type="EMBL" id="LXQA010029888">
    <property type="protein sequence ID" value="MCH95466.1"/>
    <property type="molecule type" value="Genomic_DNA"/>
</dbReference>